<proteinExistence type="predicted"/>
<dbReference type="EMBL" id="JBHSBL010000029">
    <property type="protein sequence ID" value="MFC4071901.1"/>
    <property type="molecule type" value="Genomic_DNA"/>
</dbReference>
<organism evidence="2 3">
    <name type="scientific">Actinoplanes subglobosus</name>
    <dbReference type="NCBI Taxonomy" id="1547892"/>
    <lineage>
        <taxon>Bacteria</taxon>
        <taxon>Bacillati</taxon>
        <taxon>Actinomycetota</taxon>
        <taxon>Actinomycetes</taxon>
        <taxon>Micromonosporales</taxon>
        <taxon>Micromonosporaceae</taxon>
        <taxon>Actinoplanes</taxon>
    </lineage>
</organism>
<gene>
    <name evidence="2" type="ORF">ACFO0C_43795</name>
</gene>
<dbReference type="Proteomes" id="UP001595867">
    <property type="component" value="Unassembled WGS sequence"/>
</dbReference>
<reference evidence="3" key="1">
    <citation type="journal article" date="2019" name="Int. J. Syst. Evol. Microbiol.">
        <title>The Global Catalogue of Microorganisms (GCM) 10K type strain sequencing project: providing services to taxonomists for standard genome sequencing and annotation.</title>
        <authorList>
            <consortium name="The Broad Institute Genomics Platform"/>
            <consortium name="The Broad Institute Genome Sequencing Center for Infectious Disease"/>
            <person name="Wu L."/>
            <person name="Ma J."/>
        </authorList>
    </citation>
    <scope>NUCLEOTIDE SEQUENCE [LARGE SCALE GENOMIC DNA]</scope>
    <source>
        <strain evidence="3">TBRC 5832</strain>
    </source>
</reference>
<keyword evidence="3" id="KW-1185">Reference proteome</keyword>
<dbReference type="RefSeq" id="WP_378072774.1">
    <property type="nucleotide sequence ID" value="NZ_JBHSBL010000029.1"/>
</dbReference>
<sequence>MLYDPALAAIATATNDALIEHVWNYDTLAGDPITDIAAALAEAAAEFIAVSDELGRALTTVADTCRRHLATVADHATVYPHTLPADITGLHQLLEAYGQRRETLITLYRLWRRHRPTSRDLRRHHLLVRPYDPTHGIATLAADETGLAWFVIADPVAATAYGLTGPGGMVGTIWSSRDGWQATAFTDPAHRNTPRACQLPPAATEDAACRALLRWWALQQTPDGSGRTPADLSPDELAALTA</sequence>
<protein>
    <submittedName>
        <fullName evidence="2">Uncharacterized protein</fullName>
    </submittedName>
</protein>
<evidence type="ECO:0000313" key="2">
    <source>
        <dbReference type="EMBL" id="MFC4071901.1"/>
    </source>
</evidence>
<feature type="region of interest" description="Disordered" evidence="1">
    <location>
        <begin position="222"/>
        <end position="242"/>
    </location>
</feature>
<name>A0ABV8J6X5_9ACTN</name>
<accession>A0ABV8J6X5</accession>
<evidence type="ECO:0000313" key="3">
    <source>
        <dbReference type="Proteomes" id="UP001595867"/>
    </source>
</evidence>
<evidence type="ECO:0000256" key="1">
    <source>
        <dbReference type="SAM" id="MobiDB-lite"/>
    </source>
</evidence>
<comment type="caution">
    <text evidence="2">The sequence shown here is derived from an EMBL/GenBank/DDBJ whole genome shotgun (WGS) entry which is preliminary data.</text>
</comment>